<dbReference type="OrthoDB" id="9758229at2"/>
<accession>A0A099VD84</accession>
<dbReference type="RefSeq" id="WP_034346863.1">
    <property type="nucleotide sequence ID" value="NZ_FZNG01000018.1"/>
</dbReference>
<dbReference type="InterPro" id="IPR025743">
    <property type="entry name" value="TssM1_N"/>
</dbReference>
<dbReference type="InterPro" id="IPR053156">
    <property type="entry name" value="T6SS_TssM-like"/>
</dbReference>
<reference evidence="6 7" key="1">
    <citation type="journal article" date="2014" name="Genome Announc.">
        <title>Draft genome sequences of eight enterohepatic helicobacter species isolated from both laboratory and wild rodents.</title>
        <authorList>
            <person name="Sheh A."/>
            <person name="Shen Z."/>
            <person name="Fox J.G."/>
        </authorList>
    </citation>
    <scope>NUCLEOTIDE SEQUENCE [LARGE SCALE GENOMIC DNA]</scope>
    <source>
        <strain evidence="6 7">ATCC 700114</strain>
    </source>
</reference>
<dbReference type="InterPro" id="IPR027417">
    <property type="entry name" value="P-loop_NTPase"/>
</dbReference>
<protein>
    <submittedName>
        <fullName evidence="6">Type VI secretion system membrane subunit TssM</fullName>
    </submittedName>
</protein>
<comment type="caution">
    <text evidence="6">The sequence shown here is derived from an EMBL/GenBank/DDBJ whole genome shotgun (WGS) entry which is preliminary data.</text>
</comment>
<feature type="domain" description="Type VI secretion system component TssM1 helical" evidence="5">
    <location>
        <begin position="959"/>
        <end position="1053"/>
    </location>
</feature>
<dbReference type="Pfam" id="PF06744">
    <property type="entry name" value="IcmF_C"/>
    <property type="match status" value="1"/>
</dbReference>
<keyword evidence="1" id="KW-0812">Transmembrane</keyword>
<dbReference type="SUPFAM" id="SSF52540">
    <property type="entry name" value="P-loop containing nucleoside triphosphate hydrolases"/>
    <property type="match status" value="1"/>
</dbReference>
<evidence type="ECO:0000256" key="1">
    <source>
        <dbReference type="SAM" id="Phobius"/>
    </source>
</evidence>
<dbReference type="PANTHER" id="PTHR36153">
    <property type="entry name" value="INNER MEMBRANE PROTEIN-RELATED"/>
    <property type="match status" value="1"/>
</dbReference>
<dbReference type="Proteomes" id="UP000029878">
    <property type="component" value="Unassembled WGS sequence"/>
</dbReference>
<dbReference type="InterPro" id="IPR009612">
    <property type="entry name" value="IcmF-rel"/>
</dbReference>
<feature type="domain" description="Type VI secretion system component TssM1 N-terminal" evidence="4">
    <location>
        <begin position="214"/>
        <end position="461"/>
    </location>
</feature>
<dbReference type="InterPro" id="IPR017731">
    <property type="entry name" value="TssM1-like"/>
</dbReference>
<feature type="transmembrane region" description="Helical" evidence="1">
    <location>
        <begin position="14"/>
        <end position="36"/>
    </location>
</feature>
<evidence type="ECO:0000259" key="5">
    <source>
        <dbReference type="Pfam" id="PF21070"/>
    </source>
</evidence>
<evidence type="ECO:0000313" key="6">
    <source>
        <dbReference type="EMBL" id="TLD80625.1"/>
    </source>
</evidence>
<gene>
    <name evidence="6" type="primary">tssM</name>
    <name evidence="6" type="ORF">LS81_009420</name>
</gene>
<keyword evidence="1" id="KW-1133">Transmembrane helix</keyword>
<dbReference type="CDD" id="cd00882">
    <property type="entry name" value="Ras_like_GTPase"/>
    <property type="match status" value="1"/>
</dbReference>
<feature type="domain" description="Type VI secretion system IcmF C-terminal" evidence="2">
    <location>
        <begin position="1063"/>
        <end position="1163"/>
    </location>
</feature>
<feature type="transmembrane region" description="Helical" evidence="1">
    <location>
        <begin position="48"/>
        <end position="68"/>
    </location>
</feature>
<dbReference type="Pfam" id="PF14331">
    <property type="entry name" value="IcmF-related_N"/>
    <property type="match status" value="1"/>
</dbReference>
<evidence type="ECO:0000313" key="7">
    <source>
        <dbReference type="Proteomes" id="UP000029878"/>
    </source>
</evidence>
<proteinExistence type="predicted"/>
<name>A0A099VD84_9HELI</name>
<dbReference type="InterPro" id="IPR010623">
    <property type="entry name" value="IcmF_C"/>
</dbReference>
<evidence type="ECO:0000259" key="4">
    <source>
        <dbReference type="Pfam" id="PF14331"/>
    </source>
</evidence>
<evidence type="ECO:0000259" key="2">
    <source>
        <dbReference type="Pfam" id="PF06744"/>
    </source>
</evidence>
<dbReference type="Pfam" id="PF06761">
    <property type="entry name" value="IcmF-related"/>
    <property type="match status" value="1"/>
</dbReference>
<dbReference type="Pfam" id="PF21070">
    <property type="entry name" value="IcmF_helical"/>
    <property type="match status" value="1"/>
</dbReference>
<feature type="domain" description="IcmF-related" evidence="3">
    <location>
        <begin position="547"/>
        <end position="805"/>
    </location>
</feature>
<dbReference type="Gene3D" id="3.40.50.300">
    <property type="entry name" value="P-loop containing nucleotide triphosphate hydrolases"/>
    <property type="match status" value="1"/>
</dbReference>
<dbReference type="InterPro" id="IPR048677">
    <property type="entry name" value="TssM1_hel"/>
</dbReference>
<dbReference type="PANTHER" id="PTHR36153:SF1">
    <property type="entry name" value="TYPE VI SECRETION SYSTEM COMPONENT TSSM1"/>
    <property type="match status" value="1"/>
</dbReference>
<sequence length="1186" mass="137663">MLKKITSFCKSKPFLYIFLICLFIFFSIIFFIYAPLLAFNDIYIFSNAFVRLGILVLVWLIIAFYFMLRPLLDFLRTLKSEKGVQRRELKKEVARILHKAKRNYSLALNEAKSTWKRTIRFKDIPLVIVIGNEGAGKSSLINYANIEYPLSDKLESYKKIHKSTKNFNLYVSKKGALLDTEGNYFTQEDFFNPDTTDEIAEDDLEKNKDFLIKKAVWNKFLSFLNSSIFHSKLNGIVLVIDIHSFLNNPKQYSDNLIHFLVKRVHECEQNLNLKLPIYVVFSKLDLMEGMDIYWNVFNENVANKILGITLEQQANKQTLLSYFQAISKSLLYSFMHKNKSLHSLDEKNRAFLFLKQLDTLFALVVDFVIQVNEKNVLKNKSYVRGIYFTSAYQENVPRNYLVDAVCEKYAIKKPAAKAATKQHKQSYFVHSMLEQIVLKDSHLNGMIFKNSWVTLRLGIMAVCLCILTYSVSAYYINKAYKAIEQSNTSLSSINALLADANNYKILSLYEKVNLMLNLKAILKKYPLLFDTSVGSQYFFLDTSYQAFLPAKDLYYAISEDVVSKTLINEMEHILAHNKTPETLIETLYMYMSLFDTHYLNKSLLAVWIGKNWQYFKKYNIPKDDFIASTEDLASDRILHAHPINIGSVAKAQEEIMQIAKAQRIYTLIAFKNSLEKQTSYNIKNKIGGSINAVFEAPEKLSHIDKRYTKEGLMVFLSHLEKNIYDALDIDLWYLEGVRQDDDEKMLDTKIIEVYLADYKKKWEDILQAIKPKRHHERNALLNELQILSQPSNPINNLIAIINDNTHLNDALLLSYAYGLGFSSKEIKTQFTALSNHFKAYYDLTNEESLIDSKANSLSQSKNKELANSQNATKDENNMLAVIAQDVQNVSAKIEDFTQDITKDAKEKIVYILDGSNDENDPFKKLDIDSKVLPQELKAYYNHLARMSWKIIESNAGVLLNSVWKNEVYTDFVNNISPLYPFNTYSRESVSIETFKGFFGNAGTLQTFYKQYLSKIIQKKGGAYIPNPTYMTKIKLKEQFLTFFNKTSSLSAMFDANNNLTLNFFIQCLDLSSDFSSLDMGYNDTSIHYDHTLHPKLHVIIEHFNKNTELRLTANDYYQYPQYKKVYIGEWAWFAFMKDVMPNQNMRNSFYFEDNKKLYFDFNVTNKLELLKIIDILTHFNMPDSIM</sequence>
<evidence type="ECO:0000259" key="3">
    <source>
        <dbReference type="Pfam" id="PF06761"/>
    </source>
</evidence>
<keyword evidence="1" id="KW-0472">Membrane</keyword>
<dbReference type="NCBIfam" id="TIGR03348">
    <property type="entry name" value="VI_IcmF"/>
    <property type="match status" value="1"/>
</dbReference>
<organism evidence="6 7">
    <name type="scientific">Helicobacter trogontum</name>
    <dbReference type="NCBI Taxonomy" id="50960"/>
    <lineage>
        <taxon>Bacteria</taxon>
        <taxon>Pseudomonadati</taxon>
        <taxon>Campylobacterota</taxon>
        <taxon>Epsilonproteobacteria</taxon>
        <taxon>Campylobacterales</taxon>
        <taxon>Helicobacteraceae</taxon>
        <taxon>Helicobacter</taxon>
    </lineage>
</organism>
<dbReference type="EMBL" id="JRPL02000032">
    <property type="protein sequence ID" value="TLD80625.1"/>
    <property type="molecule type" value="Genomic_DNA"/>
</dbReference>
<dbReference type="AlphaFoldDB" id="A0A099VD84"/>